<dbReference type="SUPFAM" id="SSF102114">
    <property type="entry name" value="Radical SAM enzymes"/>
    <property type="match status" value="1"/>
</dbReference>
<gene>
    <name evidence="8" type="ORF">EB812_08545</name>
</gene>
<accession>A0A6H3FAN8</accession>
<evidence type="ECO:0000256" key="4">
    <source>
        <dbReference type="ARBA" id="ARBA00022723"/>
    </source>
</evidence>
<dbReference type="InterPro" id="IPR023404">
    <property type="entry name" value="rSAM_horseshoe"/>
</dbReference>
<dbReference type="PANTHER" id="PTHR11135:SF0">
    <property type="entry name" value="ELONGATOR COMPLEX PROTEIN 3"/>
    <property type="match status" value="1"/>
</dbReference>
<dbReference type="SFLD" id="SFLDG01082">
    <property type="entry name" value="B12-binding_domain_containing"/>
    <property type="match status" value="1"/>
</dbReference>
<dbReference type="EMBL" id="SIXC01000009">
    <property type="protein sequence ID" value="TBH79395.1"/>
    <property type="molecule type" value="Genomic_DNA"/>
</dbReference>
<name>A0A6H3FAN8_9BACT</name>
<keyword evidence="6" id="KW-0411">Iron-sulfur</keyword>
<dbReference type="SFLD" id="SFLDS00029">
    <property type="entry name" value="Radical_SAM"/>
    <property type="match status" value="1"/>
</dbReference>
<protein>
    <submittedName>
        <fullName evidence="8">Radical SAM protein</fullName>
    </submittedName>
</protein>
<evidence type="ECO:0000259" key="7">
    <source>
        <dbReference type="PROSITE" id="PS51918"/>
    </source>
</evidence>
<keyword evidence="5" id="KW-0408">Iron</keyword>
<reference evidence="8 9" key="1">
    <citation type="submission" date="2018-12" db="EMBL/GenBank/DDBJ databases">
        <title>First genome draft of Desulfovibrio legallis sp. nov.</title>
        <authorList>
            <person name="Ben Dhia O."/>
            <person name="Najjari A."/>
            <person name="Ferjani R."/>
            <person name="Fhoula I."/>
            <person name="Fardeau M.-L."/>
            <person name="Boudabbous A."/>
            <person name="Ouzari H.I."/>
        </authorList>
    </citation>
    <scope>NUCLEOTIDE SEQUENCE [LARGE SCALE GENOMIC DNA]</scope>
    <source>
        <strain evidence="8 9">H1T</strain>
    </source>
</reference>
<dbReference type="SMART" id="SM00729">
    <property type="entry name" value="Elp3"/>
    <property type="match status" value="1"/>
</dbReference>
<dbReference type="InterPro" id="IPR039661">
    <property type="entry name" value="ELP3"/>
</dbReference>
<evidence type="ECO:0000313" key="9">
    <source>
        <dbReference type="Proteomes" id="UP000292919"/>
    </source>
</evidence>
<organism evidence="8 9">
    <name type="scientific">Desulfovibrio legallii</name>
    <dbReference type="NCBI Taxonomy" id="571438"/>
    <lineage>
        <taxon>Bacteria</taxon>
        <taxon>Pseudomonadati</taxon>
        <taxon>Thermodesulfobacteriota</taxon>
        <taxon>Desulfovibrionia</taxon>
        <taxon>Desulfovibrionales</taxon>
        <taxon>Desulfovibrionaceae</taxon>
        <taxon>Desulfovibrio</taxon>
    </lineage>
</organism>
<dbReference type="Proteomes" id="UP000292919">
    <property type="component" value="Unassembled WGS sequence"/>
</dbReference>
<evidence type="ECO:0000313" key="8">
    <source>
        <dbReference type="EMBL" id="TBH79395.1"/>
    </source>
</evidence>
<evidence type="ECO:0000256" key="1">
    <source>
        <dbReference type="ARBA" id="ARBA00001966"/>
    </source>
</evidence>
<dbReference type="InterPro" id="IPR032432">
    <property type="entry name" value="Radical_SAM_C"/>
</dbReference>
<proteinExistence type="predicted"/>
<dbReference type="InterPro" id="IPR006638">
    <property type="entry name" value="Elp3/MiaA/NifB-like_rSAM"/>
</dbReference>
<dbReference type="RefSeq" id="WP_118230498.1">
    <property type="nucleotide sequence ID" value="NZ_DBFBQU010000170.1"/>
</dbReference>
<dbReference type="InterPro" id="IPR058240">
    <property type="entry name" value="rSAM_sf"/>
</dbReference>
<evidence type="ECO:0000256" key="2">
    <source>
        <dbReference type="ARBA" id="ARBA00022485"/>
    </source>
</evidence>
<comment type="cofactor">
    <cofactor evidence="1">
        <name>[4Fe-4S] cluster</name>
        <dbReference type="ChEBI" id="CHEBI:49883"/>
    </cofactor>
</comment>
<dbReference type="GO" id="GO:0046872">
    <property type="term" value="F:metal ion binding"/>
    <property type="evidence" value="ECO:0007669"/>
    <property type="project" value="UniProtKB-KW"/>
</dbReference>
<dbReference type="GO" id="GO:0051539">
    <property type="term" value="F:4 iron, 4 sulfur cluster binding"/>
    <property type="evidence" value="ECO:0007669"/>
    <property type="project" value="UniProtKB-KW"/>
</dbReference>
<dbReference type="Pfam" id="PF16199">
    <property type="entry name" value="Radical_SAM_C"/>
    <property type="match status" value="1"/>
</dbReference>
<dbReference type="GO" id="GO:0002926">
    <property type="term" value="P:tRNA wobble base 5-methoxycarbonylmethyl-2-thiouridinylation"/>
    <property type="evidence" value="ECO:0007669"/>
    <property type="project" value="TreeGrafter"/>
</dbReference>
<dbReference type="AlphaFoldDB" id="A0A6H3FAN8"/>
<dbReference type="GO" id="GO:0003824">
    <property type="term" value="F:catalytic activity"/>
    <property type="evidence" value="ECO:0007669"/>
    <property type="project" value="InterPro"/>
</dbReference>
<dbReference type="PANTHER" id="PTHR11135">
    <property type="entry name" value="HISTONE ACETYLTRANSFERASE-RELATED"/>
    <property type="match status" value="1"/>
</dbReference>
<evidence type="ECO:0000256" key="3">
    <source>
        <dbReference type="ARBA" id="ARBA00022691"/>
    </source>
</evidence>
<dbReference type="Pfam" id="PF04055">
    <property type="entry name" value="Radical_SAM"/>
    <property type="match status" value="1"/>
</dbReference>
<dbReference type="PROSITE" id="PS51918">
    <property type="entry name" value="RADICAL_SAM"/>
    <property type="match status" value="1"/>
</dbReference>
<feature type="domain" description="Radical SAM core" evidence="7">
    <location>
        <begin position="27"/>
        <end position="264"/>
    </location>
</feature>
<keyword evidence="2" id="KW-0004">4Fe-4S</keyword>
<keyword evidence="9" id="KW-1185">Reference proteome</keyword>
<sequence>MSVSGSGTAARPVWSLLVPWPVGGAAGPPVFPIFLPFQGCPVRCVFCAQDVQTGLLPFSDPVAAVRAALTSASAALAERAARGLPPVEPAFYGGTFTALPKAALAACLRWAGKARERGWATGFRCSTRPDRVDATGLALLREAGCRTVELGVQSFADHALAAARRGYTGAMAQTGCALVRQAGLQLTVQLLPGMPGHSPADFAADVACSLAAGAQALRFYPCLVLRGTGLAELWRSGRYRPWPLDATLTALAVGWLRAREAGVAVIRMGLAPEPGLDAAVLDGPRHAALGARVQGRALLLAVRRALEATCRAEAGFALEAPHACQGFFWGHKGELRPAWEDLGLRRLHFSARSGLLLEAL</sequence>
<keyword evidence="3" id="KW-0949">S-adenosyl-L-methionine</keyword>
<evidence type="ECO:0000256" key="5">
    <source>
        <dbReference type="ARBA" id="ARBA00023004"/>
    </source>
</evidence>
<evidence type="ECO:0000256" key="6">
    <source>
        <dbReference type="ARBA" id="ARBA00023014"/>
    </source>
</evidence>
<comment type="caution">
    <text evidence="8">The sequence shown here is derived from an EMBL/GenBank/DDBJ whole genome shotgun (WGS) entry which is preliminary data.</text>
</comment>
<dbReference type="Gene3D" id="3.80.30.20">
    <property type="entry name" value="tm_1862 like domain"/>
    <property type="match status" value="1"/>
</dbReference>
<dbReference type="GO" id="GO:0005737">
    <property type="term" value="C:cytoplasm"/>
    <property type="evidence" value="ECO:0007669"/>
    <property type="project" value="TreeGrafter"/>
</dbReference>
<keyword evidence="4" id="KW-0479">Metal-binding</keyword>
<dbReference type="SFLD" id="SFLDG01086">
    <property type="entry name" value="elongater_protein-like"/>
    <property type="match status" value="1"/>
</dbReference>
<dbReference type="InterPro" id="IPR007197">
    <property type="entry name" value="rSAM"/>
</dbReference>